<dbReference type="EMBL" id="JHEG02000040">
    <property type="protein sequence ID" value="KIE11777.1"/>
    <property type="molecule type" value="Genomic_DNA"/>
</dbReference>
<feature type="domain" description="ComEC/Rec2-related protein" evidence="7">
    <location>
        <begin position="257"/>
        <end position="519"/>
    </location>
</feature>
<reference evidence="10" key="1">
    <citation type="journal article" date="2015" name="Genome Announc.">
        <title>Draft Genome Sequence of Tolypothrix boutellei Strain VB521301.</title>
        <authorList>
            <person name="Chandrababunaidu M.M."/>
            <person name="Singh D."/>
            <person name="Sen D."/>
            <person name="Bhan S."/>
            <person name="Das S."/>
            <person name="Gupta A."/>
            <person name="Adhikary S.P."/>
            <person name="Tripathy S."/>
        </authorList>
    </citation>
    <scope>NUCLEOTIDE SEQUENCE</scope>
    <source>
        <strain evidence="10">VB521301</strain>
    </source>
</reference>
<organism evidence="10">
    <name type="scientific">Tolypothrix bouteillei VB521301</name>
    <dbReference type="NCBI Taxonomy" id="1479485"/>
    <lineage>
        <taxon>Bacteria</taxon>
        <taxon>Bacillati</taxon>
        <taxon>Cyanobacteriota</taxon>
        <taxon>Cyanophyceae</taxon>
        <taxon>Nostocales</taxon>
        <taxon>Tolypothrichaceae</taxon>
        <taxon>Tolypothrix</taxon>
    </lineage>
</organism>
<dbReference type="EMBL" id="JHEG04000001">
    <property type="protein sequence ID" value="KAF3884778.1"/>
    <property type="molecule type" value="Genomic_DNA"/>
</dbReference>
<evidence type="ECO:0000256" key="4">
    <source>
        <dbReference type="ARBA" id="ARBA00022989"/>
    </source>
</evidence>
<comment type="caution">
    <text evidence="10">The sequence shown here is derived from an EMBL/GenBank/DDBJ whole genome shotgun (WGS) entry which is preliminary data.</text>
</comment>
<dbReference type="Pfam" id="PF03772">
    <property type="entry name" value="Competence"/>
    <property type="match status" value="1"/>
</dbReference>
<feature type="transmembrane region" description="Helical" evidence="6">
    <location>
        <begin position="494"/>
        <end position="516"/>
    </location>
</feature>
<evidence type="ECO:0000256" key="2">
    <source>
        <dbReference type="ARBA" id="ARBA00022475"/>
    </source>
</evidence>
<reference evidence="9" key="2">
    <citation type="submission" date="2019-11" db="EMBL/GenBank/DDBJ databases">
        <title>Improved Assembly of Tolypothrix boutellei genome.</title>
        <authorList>
            <person name="Sarangi A.N."/>
            <person name="Mukherjee M."/>
            <person name="Ghosh S."/>
            <person name="Singh D."/>
            <person name="Das A."/>
            <person name="Kant S."/>
            <person name="Prusty A."/>
            <person name="Tripathy S."/>
        </authorList>
    </citation>
    <scope>NUCLEOTIDE SEQUENCE</scope>
    <source>
        <strain evidence="9">VB521301</strain>
    </source>
</reference>
<gene>
    <name evidence="10" type="ORF">DA73_0213115</name>
    <name evidence="9" type="ORF">DA73_0400004395</name>
</gene>
<feature type="transmembrane region" description="Helical" evidence="6">
    <location>
        <begin position="352"/>
        <end position="371"/>
    </location>
</feature>
<accession>A0A0C1NAN3</accession>
<feature type="transmembrane region" description="Helical" evidence="6">
    <location>
        <begin position="523"/>
        <end position="542"/>
    </location>
</feature>
<feature type="transmembrane region" description="Helical" evidence="6">
    <location>
        <begin position="329"/>
        <end position="345"/>
    </location>
</feature>
<dbReference type="PANTHER" id="PTHR30619">
    <property type="entry name" value="DNA INTERNALIZATION/COMPETENCE PROTEIN COMEC/REC2"/>
    <property type="match status" value="1"/>
</dbReference>
<keyword evidence="3 6" id="KW-0812">Transmembrane</keyword>
<evidence type="ECO:0000259" key="8">
    <source>
        <dbReference type="Pfam" id="PF13567"/>
    </source>
</evidence>
<dbReference type="Proteomes" id="UP000029738">
    <property type="component" value="Unassembled WGS sequence"/>
</dbReference>
<dbReference type="SUPFAM" id="SSF56281">
    <property type="entry name" value="Metallo-hydrolase/oxidoreductase"/>
    <property type="match status" value="1"/>
</dbReference>
<evidence type="ECO:0000313" key="9">
    <source>
        <dbReference type="EMBL" id="KAF3884778.1"/>
    </source>
</evidence>
<protein>
    <submittedName>
        <fullName evidence="10">Competence protein</fullName>
    </submittedName>
    <submittedName>
        <fullName evidence="9">DUF4131 domain-containing protein</fullName>
    </submittedName>
</protein>
<dbReference type="PANTHER" id="PTHR30619:SF1">
    <property type="entry name" value="RECOMBINATION PROTEIN 2"/>
    <property type="match status" value="1"/>
</dbReference>
<keyword evidence="2" id="KW-1003">Cell membrane</keyword>
<keyword evidence="4 6" id="KW-1133">Transmembrane helix</keyword>
<evidence type="ECO:0000313" key="10">
    <source>
        <dbReference type="EMBL" id="KIE11777.1"/>
    </source>
</evidence>
<evidence type="ECO:0000313" key="11">
    <source>
        <dbReference type="Proteomes" id="UP000029738"/>
    </source>
</evidence>
<dbReference type="Pfam" id="PF13567">
    <property type="entry name" value="DUF4131"/>
    <property type="match status" value="1"/>
</dbReference>
<feature type="domain" description="DUF4131" evidence="8">
    <location>
        <begin position="21"/>
        <end position="218"/>
    </location>
</feature>
<dbReference type="NCBIfam" id="TIGR00360">
    <property type="entry name" value="ComEC_N-term"/>
    <property type="match status" value="1"/>
</dbReference>
<dbReference type="InterPro" id="IPR025405">
    <property type="entry name" value="DUF4131"/>
</dbReference>
<feature type="transmembrane region" description="Helical" evidence="6">
    <location>
        <begin position="278"/>
        <end position="299"/>
    </location>
</feature>
<proteinExistence type="predicted"/>
<dbReference type="InterPro" id="IPR052159">
    <property type="entry name" value="Competence_DNA_uptake"/>
</dbReference>
<keyword evidence="11" id="KW-1185">Reference proteome</keyword>
<dbReference type="InterPro" id="IPR036866">
    <property type="entry name" value="RibonucZ/Hydroxyglut_hydro"/>
</dbReference>
<evidence type="ECO:0000256" key="1">
    <source>
        <dbReference type="ARBA" id="ARBA00004651"/>
    </source>
</evidence>
<name>A0A0C1NAN3_9CYAN</name>
<feature type="transmembrane region" description="Helical" evidence="6">
    <location>
        <begin position="6"/>
        <end position="39"/>
    </location>
</feature>
<dbReference type="InterPro" id="IPR004477">
    <property type="entry name" value="ComEC_N"/>
</dbReference>
<evidence type="ECO:0000259" key="7">
    <source>
        <dbReference type="Pfam" id="PF03772"/>
    </source>
</evidence>
<dbReference type="OrthoDB" id="9761531at2"/>
<feature type="transmembrane region" description="Helical" evidence="6">
    <location>
        <begin position="406"/>
        <end position="428"/>
    </location>
</feature>
<evidence type="ECO:0000256" key="3">
    <source>
        <dbReference type="ARBA" id="ARBA00022692"/>
    </source>
</evidence>
<dbReference type="RefSeq" id="WP_038077873.1">
    <property type="nucleotide sequence ID" value="NZ_JHEG04000001.1"/>
</dbReference>
<dbReference type="STRING" id="1479485.DA73_0213115"/>
<sequence>MIQASGVIICLFYILGLLSTAVPWGGICVLVLGIVGAIFSRQKRIHRRKFLANKENSQALTQTSLRSQPISSKVWLVAGVVGLLGSIYFQMRAPQPAKNDISQFVPSKNNNQEQLFIVRGEVLSTPRITRNQRGQFWLEATQLDEVKSDSSTSGTSKGVGGKLYVTVPILQATGLHPSQQVAVTGILYKPQPALNPGSYDFQKFLKQEGTFAGLSGRQMSILDEGNQWGWWKVREQILRSQVRWLGVPEGPLVSAMVLGSKAVDLPYDIRDWFTTVGLAHALAASGFQTSLILGVVLGLTSKAKRGTQILLGSAALLIFLSLAGSVAPVVRAVIMGFAALIGVGLQRKVKQLGALLIAAVLMLLFNPQWIWDLGFQLSFLATFGLVTTATPINQRLQWLPSSISSLISVPIAAIIWTLPLTLHLFSVIPNYSLIVNVLSTPLISIISIGGIISALVSFISSDLGSTLSLALYYPTHWLIQLVEFFVNLPGKNIAVGSISIGQMLAIYGLLSLVLLLKWWQKRWLFASAIAVGLIFIPVWHSANNLFRVTLLASGQEPIVVIQNKGKITLINSGHEETGTLTILPFLKQQGINKIDLAIASNFQSNNGNSWTKILQDLPIATFYEYSPQIENQKNSMAIQKELQKNQGTYQPLSVGQPINADSIVVQLLNNKLPILQLQVVNQNWLFIGDIEPTELRQLKTGGIPHPQVLWCSSRLLKELVPTLQPQVAIAPSANLDPKTLSELQQSQTKLFFTGRDGAIQWTPSGEFEAFIQVAENKTSTL</sequence>
<feature type="transmembrane region" description="Helical" evidence="6">
    <location>
        <begin position="434"/>
        <end position="458"/>
    </location>
</feature>
<dbReference type="GO" id="GO:0005886">
    <property type="term" value="C:plasma membrane"/>
    <property type="evidence" value="ECO:0007669"/>
    <property type="project" value="UniProtKB-SubCell"/>
</dbReference>
<comment type="subcellular location">
    <subcellularLocation>
        <location evidence="1">Cell membrane</location>
        <topology evidence="1">Multi-pass membrane protein</topology>
    </subcellularLocation>
</comment>
<keyword evidence="5 6" id="KW-0472">Membrane</keyword>
<dbReference type="Gene3D" id="3.60.15.10">
    <property type="entry name" value="Ribonuclease Z/Hydroxyacylglutathione hydrolase-like"/>
    <property type="match status" value="1"/>
</dbReference>
<evidence type="ECO:0000256" key="6">
    <source>
        <dbReference type="SAM" id="Phobius"/>
    </source>
</evidence>
<evidence type="ECO:0000256" key="5">
    <source>
        <dbReference type="ARBA" id="ARBA00023136"/>
    </source>
</evidence>
<dbReference type="AlphaFoldDB" id="A0A0C1NAN3"/>